<accession>A0AAD5TY97</accession>
<dbReference type="Pfam" id="PF05191">
    <property type="entry name" value="ADK_lid"/>
    <property type="match status" value="1"/>
</dbReference>
<dbReference type="SUPFAM" id="SSF52540">
    <property type="entry name" value="P-loop containing nucleoside triphosphate hydrolases"/>
    <property type="match status" value="2"/>
</dbReference>
<dbReference type="InterPro" id="IPR006259">
    <property type="entry name" value="Adenyl_kin_sub"/>
</dbReference>
<evidence type="ECO:0000256" key="3">
    <source>
        <dbReference type="ARBA" id="ARBA00022777"/>
    </source>
</evidence>
<dbReference type="EMBL" id="JADGJW010000783">
    <property type="protein sequence ID" value="KAJ3212333.1"/>
    <property type="molecule type" value="Genomic_DNA"/>
</dbReference>
<organism evidence="7 8">
    <name type="scientific">Clydaea vesicula</name>
    <dbReference type="NCBI Taxonomy" id="447962"/>
    <lineage>
        <taxon>Eukaryota</taxon>
        <taxon>Fungi</taxon>
        <taxon>Fungi incertae sedis</taxon>
        <taxon>Chytridiomycota</taxon>
        <taxon>Chytridiomycota incertae sedis</taxon>
        <taxon>Chytridiomycetes</taxon>
        <taxon>Lobulomycetales</taxon>
        <taxon>Lobulomycetaceae</taxon>
        <taxon>Clydaea</taxon>
    </lineage>
</organism>
<dbReference type="Pfam" id="PF00406">
    <property type="entry name" value="ADK"/>
    <property type="match status" value="1"/>
</dbReference>
<dbReference type="PROSITE" id="PS51419">
    <property type="entry name" value="RAB"/>
    <property type="match status" value="1"/>
</dbReference>
<dbReference type="PROSITE" id="PS51420">
    <property type="entry name" value="RHO"/>
    <property type="match status" value="1"/>
</dbReference>
<dbReference type="NCBIfam" id="TIGR00231">
    <property type="entry name" value="small_GTP"/>
    <property type="match status" value="1"/>
</dbReference>
<dbReference type="InterPro" id="IPR050227">
    <property type="entry name" value="Rab"/>
</dbReference>
<dbReference type="GO" id="GO:0004017">
    <property type="term" value="F:AMP kinase activity"/>
    <property type="evidence" value="ECO:0007669"/>
    <property type="project" value="InterPro"/>
</dbReference>
<name>A0AAD5TY97_9FUNG</name>
<evidence type="ECO:0000313" key="8">
    <source>
        <dbReference type="Proteomes" id="UP001211065"/>
    </source>
</evidence>
<dbReference type="Gene3D" id="3.40.50.300">
    <property type="entry name" value="P-loop containing nucleotide triphosphate hydrolases"/>
    <property type="match status" value="2"/>
</dbReference>
<gene>
    <name evidence="7" type="primary">AK2</name>
    <name evidence="7" type="ORF">HK099_007757</name>
</gene>
<evidence type="ECO:0000256" key="5">
    <source>
        <dbReference type="RuleBase" id="RU003330"/>
    </source>
</evidence>
<dbReference type="InterPro" id="IPR027417">
    <property type="entry name" value="P-loop_NTPase"/>
</dbReference>
<reference evidence="7" key="1">
    <citation type="submission" date="2020-05" db="EMBL/GenBank/DDBJ databases">
        <title>Phylogenomic resolution of chytrid fungi.</title>
        <authorList>
            <person name="Stajich J.E."/>
            <person name="Amses K."/>
            <person name="Simmons R."/>
            <person name="Seto K."/>
            <person name="Myers J."/>
            <person name="Bonds A."/>
            <person name="Quandt C.A."/>
            <person name="Barry K."/>
            <person name="Liu P."/>
            <person name="Grigoriev I."/>
            <person name="Longcore J.E."/>
            <person name="James T.Y."/>
        </authorList>
    </citation>
    <scope>NUCLEOTIDE SEQUENCE</scope>
    <source>
        <strain evidence="7">JEL0476</strain>
    </source>
</reference>
<dbReference type="GO" id="GO:0003924">
    <property type="term" value="F:GTPase activity"/>
    <property type="evidence" value="ECO:0007669"/>
    <property type="project" value="InterPro"/>
</dbReference>
<comment type="caution">
    <text evidence="7">The sequence shown here is derived from an EMBL/GenBank/DDBJ whole genome shotgun (WGS) entry which is preliminary data.</text>
</comment>
<dbReference type="AlphaFoldDB" id="A0AAD5TY97"/>
<dbReference type="HAMAP" id="MF_00235">
    <property type="entry name" value="Adenylate_kinase_Adk"/>
    <property type="match status" value="1"/>
</dbReference>
<dbReference type="SMART" id="SM00173">
    <property type="entry name" value="RAS"/>
    <property type="match status" value="1"/>
</dbReference>
<protein>
    <submittedName>
        <fullName evidence="7">Adenylate kinase 2, mitochondrial</fullName>
    </submittedName>
</protein>
<evidence type="ECO:0000256" key="1">
    <source>
        <dbReference type="ARBA" id="ARBA00022679"/>
    </source>
</evidence>
<evidence type="ECO:0000256" key="2">
    <source>
        <dbReference type="ARBA" id="ARBA00022741"/>
    </source>
</evidence>
<dbReference type="GO" id="GO:0005524">
    <property type="term" value="F:ATP binding"/>
    <property type="evidence" value="ECO:0007669"/>
    <property type="project" value="InterPro"/>
</dbReference>
<dbReference type="FunFam" id="3.40.50.300:FF:000106">
    <property type="entry name" value="Adenylate kinase mitochondrial"/>
    <property type="match status" value="1"/>
</dbReference>
<keyword evidence="3 5" id="KW-0418">Kinase</keyword>
<dbReference type="CDD" id="cd01428">
    <property type="entry name" value="ADK"/>
    <property type="match status" value="1"/>
</dbReference>
<keyword evidence="1 5" id="KW-0808">Transferase</keyword>
<dbReference type="NCBIfam" id="NF001381">
    <property type="entry name" value="PRK00279.1-3"/>
    <property type="match status" value="1"/>
</dbReference>
<keyword evidence="4" id="KW-0342">GTP-binding</keyword>
<dbReference type="InterPro" id="IPR005225">
    <property type="entry name" value="Small_GTP-bd"/>
</dbReference>
<dbReference type="FunFam" id="3.40.50.300:FF:001329">
    <property type="entry name" value="Small GTP-binding protein, putative"/>
    <property type="match status" value="1"/>
</dbReference>
<dbReference type="InterPro" id="IPR000850">
    <property type="entry name" value="Adenylat/UMP-CMP_kin"/>
</dbReference>
<dbReference type="NCBIfam" id="TIGR01351">
    <property type="entry name" value="adk"/>
    <property type="match status" value="1"/>
</dbReference>
<proteinExistence type="inferred from homology"/>
<comment type="similarity">
    <text evidence="5">Belongs to the adenylate kinase family.</text>
</comment>
<evidence type="ECO:0000259" key="6">
    <source>
        <dbReference type="Pfam" id="PF05191"/>
    </source>
</evidence>
<dbReference type="GO" id="GO:0005525">
    <property type="term" value="F:GTP binding"/>
    <property type="evidence" value="ECO:0007669"/>
    <property type="project" value="UniProtKB-KW"/>
</dbReference>
<evidence type="ECO:0000256" key="4">
    <source>
        <dbReference type="ARBA" id="ARBA00023134"/>
    </source>
</evidence>
<sequence>DSGTGKSSLLLRFTDDKYLPQDQTKSTIGVDFKLKILTINGKNYKLTIWDTAGQERFRTLTSSYYKGAQGVILVYDVSNRTSFENLQFWFSELEAYSSPQNPVVKMIVGNKIDVENREVERIEGENLAKKLGTLFIETSAKSKFGVIDSFTEICEKIIEKGDQKSRSDRENVITINSGTTSPLSTQAPKIKDEYCVCHLATGDMLRAAVSAGTNIGRQAKKVMDSGGLVSDEIMVNLIKENIDNNAECKNGFILDGFPRTVVQAEKLDEMLENKNQKLDHAIELEIDDSLLVARITGRLIHPSSGRSYHKIFSPPKIDMTDDVTGEPLIQRSDDNASTLIKRLDSYHKQTVPVAEYYKKKGIWSGVDAAQSQEAVWASLAAIFKK</sequence>
<evidence type="ECO:0000313" key="7">
    <source>
        <dbReference type="EMBL" id="KAJ3212333.1"/>
    </source>
</evidence>
<dbReference type="SMART" id="SM00175">
    <property type="entry name" value="RAB"/>
    <property type="match status" value="1"/>
</dbReference>
<dbReference type="PANTHER" id="PTHR47977">
    <property type="entry name" value="RAS-RELATED PROTEIN RAB"/>
    <property type="match status" value="1"/>
</dbReference>
<dbReference type="Proteomes" id="UP001211065">
    <property type="component" value="Unassembled WGS sequence"/>
</dbReference>
<dbReference type="SMART" id="SM00176">
    <property type="entry name" value="RAN"/>
    <property type="match status" value="1"/>
</dbReference>
<dbReference type="PROSITE" id="PS51421">
    <property type="entry name" value="RAS"/>
    <property type="match status" value="1"/>
</dbReference>
<dbReference type="PROSITE" id="PS00113">
    <property type="entry name" value="ADENYLATE_KINASE"/>
    <property type="match status" value="1"/>
</dbReference>
<keyword evidence="2" id="KW-0547">Nucleotide-binding</keyword>
<keyword evidence="8" id="KW-1185">Reference proteome</keyword>
<feature type="non-terminal residue" evidence="7">
    <location>
        <position position="385"/>
    </location>
</feature>
<dbReference type="Pfam" id="PF00071">
    <property type="entry name" value="Ras"/>
    <property type="match status" value="1"/>
</dbReference>
<dbReference type="SMART" id="SM00174">
    <property type="entry name" value="RHO"/>
    <property type="match status" value="1"/>
</dbReference>
<feature type="domain" description="Adenylate kinase active site lid" evidence="6">
    <location>
        <begin position="298"/>
        <end position="333"/>
    </location>
</feature>
<dbReference type="InterPro" id="IPR033690">
    <property type="entry name" value="Adenylat_kinase_CS"/>
</dbReference>
<dbReference type="InterPro" id="IPR007862">
    <property type="entry name" value="Adenylate_kinase_lid-dom"/>
</dbReference>
<dbReference type="PRINTS" id="PR00094">
    <property type="entry name" value="ADENYLTKNASE"/>
</dbReference>
<dbReference type="InterPro" id="IPR001806">
    <property type="entry name" value="Small_GTPase"/>
</dbReference>